<dbReference type="AlphaFoldDB" id="A0A7S3BYL3"/>
<evidence type="ECO:0000256" key="1">
    <source>
        <dbReference type="SAM" id="MobiDB-lite"/>
    </source>
</evidence>
<protein>
    <submittedName>
        <fullName evidence="2">Uncharacterized protein</fullName>
    </submittedName>
</protein>
<gene>
    <name evidence="2" type="ORF">HERI1096_LOCUS37751</name>
</gene>
<evidence type="ECO:0000313" key="2">
    <source>
        <dbReference type="EMBL" id="CAE0149143.1"/>
    </source>
</evidence>
<name>A0A7S3BYL3_9EUKA</name>
<dbReference type="EMBL" id="HBHX01068350">
    <property type="protein sequence ID" value="CAE0149143.1"/>
    <property type="molecule type" value="Transcribed_RNA"/>
</dbReference>
<reference evidence="2" key="1">
    <citation type="submission" date="2021-01" db="EMBL/GenBank/DDBJ databases">
        <authorList>
            <person name="Corre E."/>
            <person name="Pelletier E."/>
            <person name="Niang G."/>
            <person name="Scheremetjew M."/>
            <person name="Finn R."/>
            <person name="Kale V."/>
            <person name="Holt S."/>
            <person name="Cochrane G."/>
            <person name="Meng A."/>
            <person name="Brown T."/>
            <person name="Cohen L."/>
        </authorList>
    </citation>
    <scope>NUCLEOTIDE SEQUENCE</scope>
    <source>
        <strain evidence="2">CCMP281</strain>
    </source>
</reference>
<accession>A0A7S3BYL3</accession>
<feature type="region of interest" description="Disordered" evidence="1">
    <location>
        <begin position="111"/>
        <end position="130"/>
    </location>
</feature>
<sequence length="130" mass="14765">METEASDGRFGRWRRVRAGDGVADVASSPALEMLHCVGSRAPIHTAEAITTQMKQRQAAVRLQRTVRGAVVRARLRDLNAAASLVQHQARKRSIERRLRERAPLRALIHDPTEHSQPQRHQELYSIFQRS</sequence>
<dbReference type="PROSITE" id="PS50096">
    <property type="entry name" value="IQ"/>
    <property type="match status" value="1"/>
</dbReference>
<organism evidence="2">
    <name type="scientific">Haptolina ericina</name>
    <dbReference type="NCBI Taxonomy" id="156174"/>
    <lineage>
        <taxon>Eukaryota</taxon>
        <taxon>Haptista</taxon>
        <taxon>Haptophyta</taxon>
        <taxon>Prymnesiophyceae</taxon>
        <taxon>Prymnesiales</taxon>
        <taxon>Prymnesiaceae</taxon>
        <taxon>Haptolina</taxon>
    </lineage>
</organism>
<proteinExistence type="predicted"/>